<accession>A0AA94HUB6</accession>
<proteinExistence type="predicted"/>
<dbReference type="AlphaFoldDB" id="A0AA94HUB6"/>
<sequence>MATRFGTTPEMIIQSIEENDTTFLLAIDSTGLYMTTHNYVGKHLADRNRYSNAARQDVAARLDALGLNAEELWKNNQHLIQSETASAKKVNPLKASKRGSKG</sequence>
<evidence type="ECO:0000313" key="2">
    <source>
        <dbReference type="EMBL" id="SFW64912.1"/>
    </source>
</evidence>
<protein>
    <submittedName>
        <fullName evidence="2">Uncharacterized protein</fullName>
    </submittedName>
</protein>
<dbReference type="Proteomes" id="UP000182680">
    <property type="component" value="Unassembled WGS sequence"/>
</dbReference>
<organism evidence="2 3">
    <name type="scientific">Desulfovibrio desulfuricans</name>
    <dbReference type="NCBI Taxonomy" id="876"/>
    <lineage>
        <taxon>Bacteria</taxon>
        <taxon>Pseudomonadati</taxon>
        <taxon>Thermodesulfobacteriota</taxon>
        <taxon>Desulfovibrionia</taxon>
        <taxon>Desulfovibrionales</taxon>
        <taxon>Desulfovibrionaceae</taxon>
        <taxon>Desulfovibrio</taxon>
    </lineage>
</organism>
<gene>
    <name evidence="2" type="ORF">SAMN02910291_02284</name>
</gene>
<dbReference type="OMA" id="PEMIIQS"/>
<feature type="region of interest" description="Disordered" evidence="1">
    <location>
        <begin position="81"/>
        <end position="102"/>
    </location>
</feature>
<dbReference type="RefSeq" id="WP_012625275.1">
    <property type="nucleotide sequence ID" value="NZ_FPIW01000052.1"/>
</dbReference>
<reference evidence="3" key="1">
    <citation type="submission" date="2016-11" db="EMBL/GenBank/DDBJ databases">
        <authorList>
            <person name="Jaros S."/>
            <person name="Januszkiewicz K."/>
            <person name="Wedrychowicz H."/>
        </authorList>
    </citation>
    <scope>NUCLEOTIDE SEQUENCE [LARGE SCALE GENOMIC DNA]</scope>
    <source>
        <strain evidence="3">DSM 7057</strain>
    </source>
</reference>
<name>A0AA94HUB6_DESDE</name>
<evidence type="ECO:0000313" key="3">
    <source>
        <dbReference type="Proteomes" id="UP000182680"/>
    </source>
</evidence>
<dbReference type="EMBL" id="FPIW01000052">
    <property type="protein sequence ID" value="SFW64912.1"/>
    <property type="molecule type" value="Genomic_DNA"/>
</dbReference>
<comment type="caution">
    <text evidence="2">The sequence shown here is derived from an EMBL/GenBank/DDBJ whole genome shotgun (WGS) entry which is preliminary data.</text>
</comment>
<evidence type="ECO:0000256" key="1">
    <source>
        <dbReference type="SAM" id="MobiDB-lite"/>
    </source>
</evidence>